<protein>
    <recommendedName>
        <fullName evidence="4">G-protein coupled receptors family 1 profile domain-containing protein</fullName>
    </recommendedName>
</protein>
<dbReference type="AlphaFoldDB" id="A0A8S1EEU2"/>
<dbReference type="OrthoDB" id="5790586at2759"/>
<keyword evidence="3" id="KW-1185">Reference proteome</keyword>
<dbReference type="InterPro" id="IPR019423">
    <property type="entry name" value="7TM_GPCR_serpentine_rcpt_Srj"/>
</dbReference>
<dbReference type="Gene3D" id="1.20.1070.10">
    <property type="entry name" value="Rhodopsin 7-helix transmembrane proteins"/>
    <property type="match status" value="1"/>
</dbReference>
<dbReference type="SUPFAM" id="SSF81321">
    <property type="entry name" value="Family A G protein-coupled receptor-like"/>
    <property type="match status" value="1"/>
</dbReference>
<dbReference type="PANTHER" id="PTHR45907:SF22">
    <property type="entry name" value="G PROTEIN-COUPLED RECEPTOR"/>
    <property type="match status" value="1"/>
</dbReference>
<accession>A0A8S1EEU2</accession>
<evidence type="ECO:0000313" key="2">
    <source>
        <dbReference type="EMBL" id="CAB3398658.1"/>
    </source>
</evidence>
<name>A0A8S1EEU2_9PELO</name>
<evidence type="ECO:0000313" key="3">
    <source>
        <dbReference type="Proteomes" id="UP000494206"/>
    </source>
</evidence>
<organism evidence="2 3">
    <name type="scientific">Caenorhabditis bovis</name>
    <dbReference type="NCBI Taxonomy" id="2654633"/>
    <lineage>
        <taxon>Eukaryota</taxon>
        <taxon>Metazoa</taxon>
        <taxon>Ecdysozoa</taxon>
        <taxon>Nematoda</taxon>
        <taxon>Chromadorea</taxon>
        <taxon>Rhabditida</taxon>
        <taxon>Rhabditina</taxon>
        <taxon>Rhabditomorpha</taxon>
        <taxon>Rhabditoidea</taxon>
        <taxon>Rhabditidae</taxon>
        <taxon>Peloderinae</taxon>
        <taxon>Caenorhabditis</taxon>
    </lineage>
</organism>
<feature type="transmembrane region" description="Helical" evidence="1">
    <location>
        <begin position="279"/>
        <end position="303"/>
    </location>
</feature>
<feature type="transmembrane region" description="Helical" evidence="1">
    <location>
        <begin position="89"/>
        <end position="114"/>
    </location>
</feature>
<keyword evidence="1" id="KW-1133">Transmembrane helix</keyword>
<dbReference type="EMBL" id="CADEPM010000001">
    <property type="protein sequence ID" value="CAB3398658.1"/>
    <property type="molecule type" value="Genomic_DNA"/>
</dbReference>
<keyword evidence="1" id="KW-0472">Membrane</keyword>
<proteinExistence type="predicted"/>
<gene>
    <name evidence="2" type="ORF">CBOVIS_LOCUS1909</name>
</gene>
<keyword evidence="1" id="KW-0812">Transmembrane</keyword>
<feature type="transmembrane region" description="Helical" evidence="1">
    <location>
        <begin position="12"/>
        <end position="33"/>
    </location>
</feature>
<evidence type="ECO:0008006" key="4">
    <source>
        <dbReference type="Google" id="ProtNLM"/>
    </source>
</evidence>
<comment type="caution">
    <text evidence="2">The sequence shown here is derived from an EMBL/GenBank/DDBJ whole genome shotgun (WGS) entry which is preliminary data.</text>
</comment>
<evidence type="ECO:0000256" key="1">
    <source>
        <dbReference type="SAM" id="Phobius"/>
    </source>
</evidence>
<feature type="transmembrane region" description="Helical" evidence="1">
    <location>
        <begin position="135"/>
        <end position="155"/>
    </location>
</feature>
<dbReference type="PANTHER" id="PTHR45907">
    <property type="entry name" value="SERPENTINE RECEPTOR, CLASS J"/>
    <property type="match status" value="1"/>
</dbReference>
<feature type="transmembrane region" description="Helical" evidence="1">
    <location>
        <begin position="45"/>
        <end position="69"/>
    </location>
</feature>
<feature type="transmembrane region" description="Helical" evidence="1">
    <location>
        <begin position="197"/>
        <end position="222"/>
    </location>
</feature>
<sequence length="327" mass="37641">MDAVFTFIQINYNMITTCLSVIVNSIFVYLTMYKSRKAMGSYQEILAATGVFEIFYSMLIVVSDQLLFISPDVFMVYMRPGAIFDQTPFVLHIMSIKVCCIGLTYGLLEVHFIYRYIAVCKPHYMNHLASGAFKLAIFLYFILHGLSIYLIYIILLPCDRDTKSNFLGPVFNKTGIDIEQRDVLCMTMTKGTGEVRFIGHLSIGLLYFFSLYSVMVYIVLGISIIRNLRRTVISRAAKSLQRYLTIALVVQTIIPVVTNFIPTIISWSCPMFQLTLPLLFWRFSQIFVSLFPIIDPIGVILILPEYRRSLLFCFQRHHEKHIDVISV</sequence>
<reference evidence="2 3" key="1">
    <citation type="submission" date="2020-04" db="EMBL/GenBank/DDBJ databases">
        <authorList>
            <person name="Laetsch R D."/>
            <person name="Stevens L."/>
            <person name="Kumar S."/>
            <person name="Blaxter L. M."/>
        </authorList>
    </citation>
    <scope>NUCLEOTIDE SEQUENCE [LARGE SCALE GENOMIC DNA]</scope>
</reference>
<dbReference type="Pfam" id="PF10319">
    <property type="entry name" value="7TM_GPCR_Srj"/>
    <property type="match status" value="1"/>
</dbReference>
<feature type="transmembrane region" description="Helical" evidence="1">
    <location>
        <begin position="243"/>
        <end position="267"/>
    </location>
</feature>
<dbReference type="Proteomes" id="UP000494206">
    <property type="component" value="Unassembled WGS sequence"/>
</dbReference>